<proteinExistence type="predicted"/>
<dbReference type="EMBL" id="JBHUIJ010000012">
    <property type="protein sequence ID" value="MFD2237741.1"/>
    <property type="molecule type" value="Genomic_DNA"/>
</dbReference>
<dbReference type="Pfam" id="PF01904">
    <property type="entry name" value="DUF72"/>
    <property type="match status" value="1"/>
</dbReference>
<dbReference type="InterPro" id="IPR002763">
    <property type="entry name" value="DUF72"/>
</dbReference>
<dbReference type="SUPFAM" id="SSF117396">
    <property type="entry name" value="TM1631-like"/>
    <property type="match status" value="1"/>
</dbReference>
<dbReference type="Gene3D" id="3.20.20.410">
    <property type="entry name" value="Protein of unknown function UPF0759"/>
    <property type="match status" value="1"/>
</dbReference>
<name>A0ABW5CNA3_9HYPH</name>
<dbReference type="Proteomes" id="UP001597371">
    <property type="component" value="Unassembled WGS sequence"/>
</dbReference>
<dbReference type="RefSeq" id="WP_209736402.1">
    <property type="nucleotide sequence ID" value="NZ_CP072611.1"/>
</dbReference>
<organism evidence="1 2">
    <name type="scientific">Aureimonas populi</name>
    <dbReference type="NCBI Taxonomy" id="1701758"/>
    <lineage>
        <taxon>Bacteria</taxon>
        <taxon>Pseudomonadati</taxon>
        <taxon>Pseudomonadota</taxon>
        <taxon>Alphaproteobacteria</taxon>
        <taxon>Hyphomicrobiales</taxon>
        <taxon>Aurantimonadaceae</taxon>
        <taxon>Aureimonas</taxon>
    </lineage>
</organism>
<dbReference type="PANTHER" id="PTHR30348:SF4">
    <property type="entry name" value="DUF72 DOMAIN-CONTAINING PROTEIN"/>
    <property type="match status" value="1"/>
</dbReference>
<accession>A0ABW5CNA3</accession>
<reference evidence="2" key="1">
    <citation type="journal article" date="2019" name="Int. J. Syst. Evol. Microbiol.">
        <title>The Global Catalogue of Microorganisms (GCM) 10K type strain sequencing project: providing services to taxonomists for standard genome sequencing and annotation.</title>
        <authorList>
            <consortium name="The Broad Institute Genomics Platform"/>
            <consortium name="The Broad Institute Genome Sequencing Center for Infectious Disease"/>
            <person name="Wu L."/>
            <person name="Ma J."/>
        </authorList>
    </citation>
    <scope>NUCLEOTIDE SEQUENCE [LARGE SCALE GENOMIC DNA]</scope>
    <source>
        <strain evidence="2">ZS-35-S2</strain>
    </source>
</reference>
<evidence type="ECO:0000313" key="1">
    <source>
        <dbReference type="EMBL" id="MFD2237741.1"/>
    </source>
</evidence>
<protein>
    <submittedName>
        <fullName evidence="1">DUF72 domain-containing protein</fullName>
    </submittedName>
</protein>
<comment type="caution">
    <text evidence="1">The sequence shown here is derived from an EMBL/GenBank/DDBJ whole genome shotgun (WGS) entry which is preliminary data.</text>
</comment>
<gene>
    <name evidence="1" type="ORF">ACFSKQ_09730</name>
</gene>
<keyword evidence="2" id="KW-1185">Reference proteome</keyword>
<evidence type="ECO:0000313" key="2">
    <source>
        <dbReference type="Proteomes" id="UP001597371"/>
    </source>
</evidence>
<sequence>MAAGTIRAGIGGWIFEPWRGSFYPAKLSKTQELAHASRQIPTIEINSTFYRTQSPSTFAKWAREVPEGFVFSLKAVRYATQKRVLAEAGESVDRFVKSGIVELGDKLGPILWQFADKKAFQPDDFAAFLKLLPSSVEGHALRHAVELRHASFLDPQAVRLAREAGVAIVYAQDEDYAEIADVTGDFVYARLQKGRDEIETGYELKALDEWAERARLWAAGDAPGDLPLMLPDEPARKTPRDVFVYFIREGKSRAPQAAMALMERINAHQRS</sequence>
<dbReference type="PANTHER" id="PTHR30348">
    <property type="entry name" value="UNCHARACTERIZED PROTEIN YECE"/>
    <property type="match status" value="1"/>
</dbReference>
<dbReference type="InterPro" id="IPR036520">
    <property type="entry name" value="UPF0759_sf"/>
</dbReference>